<protein>
    <submittedName>
        <fullName evidence="1">Uncharacterized protein</fullName>
    </submittedName>
</protein>
<gene>
    <name evidence="1" type="ORF">NCTC12965_05311</name>
</gene>
<organism evidence="1">
    <name type="scientific">Serratia fonticola</name>
    <dbReference type="NCBI Taxonomy" id="47917"/>
    <lineage>
        <taxon>Bacteria</taxon>
        <taxon>Pseudomonadati</taxon>
        <taxon>Pseudomonadota</taxon>
        <taxon>Gammaproteobacteria</taxon>
        <taxon>Enterobacterales</taxon>
        <taxon>Yersiniaceae</taxon>
        <taxon>Serratia</taxon>
    </lineage>
</organism>
<sequence length="53" mass="5867">MQARHFLHKVQAQAAALGFIFPRQGIETFKHFIQRIVGYAAAGIAKGDLVVML</sequence>
<proteinExistence type="predicted"/>
<dbReference type="EMBL" id="CABEEZ010000115">
    <property type="protein sequence ID" value="VTR45994.1"/>
    <property type="molecule type" value="Genomic_DNA"/>
</dbReference>
<reference evidence="1" key="1">
    <citation type="submission" date="2019-05" db="EMBL/GenBank/DDBJ databases">
        <authorList>
            <consortium name="Pathogen Informatics"/>
        </authorList>
    </citation>
    <scope>NUCLEOTIDE SEQUENCE [LARGE SCALE GENOMIC DNA]</scope>
    <source>
        <strain evidence="1">NCTC12965</strain>
    </source>
</reference>
<evidence type="ECO:0000313" key="1">
    <source>
        <dbReference type="EMBL" id="VTR45994.1"/>
    </source>
</evidence>
<dbReference type="AlphaFoldDB" id="A0A4U9VR41"/>
<name>A0A4U9VR41_SERFO</name>
<accession>A0A4U9VR41</accession>